<name>A0ABM8YJ38_9BACI</name>
<comment type="caution">
    <text evidence="4">The sequence shown here is derived from an EMBL/GenBank/DDBJ whole genome shotgun (WGS) entry which is preliminary data.</text>
</comment>
<accession>A0ABM8YJ38</accession>
<organism evidence="4 5">
    <name type="scientific">Sutcliffiella rhizosphaerae</name>
    <dbReference type="NCBI Taxonomy" id="2880967"/>
    <lineage>
        <taxon>Bacteria</taxon>
        <taxon>Bacillati</taxon>
        <taxon>Bacillota</taxon>
        <taxon>Bacilli</taxon>
        <taxon>Bacillales</taxon>
        <taxon>Bacillaceae</taxon>
        <taxon>Sutcliffiella</taxon>
    </lineage>
</organism>
<dbReference type="Gene3D" id="3.40.630.30">
    <property type="match status" value="1"/>
</dbReference>
<dbReference type="CDD" id="cd04301">
    <property type="entry name" value="NAT_SF"/>
    <property type="match status" value="1"/>
</dbReference>
<gene>
    <name evidence="4" type="ORF">BACCIP111883_00706</name>
</gene>
<dbReference type="InterPro" id="IPR050680">
    <property type="entry name" value="YpeA/RimI_acetyltransf"/>
</dbReference>
<dbReference type="Pfam" id="PF00583">
    <property type="entry name" value="Acetyltransf_1"/>
    <property type="match status" value="1"/>
</dbReference>
<dbReference type="InterPro" id="IPR016181">
    <property type="entry name" value="Acyl_CoA_acyltransferase"/>
</dbReference>
<keyword evidence="5" id="KW-1185">Reference proteome</keyword>
<dbReference type="RefSeq" id="WP_230499860.1">
    <property type="nucleotide sequence ID" value="NZ_CAKJTJ010000002.1"/>
</dbReference>
<feature type="domain" description="N-acetyltransferase" evidence="3">
    <location>
        <begin position="2"/>
        <end position="170"/>
    </location>
</feature>
<keyword evidence="2" id="KW-0012">Acyltransferase</keyword>
<dbReference type="PROSITE" id="PS51186">
    <property type="entry name" value="GNAT"/>
    <property type="match status" value="1"/>
</dbReference>
<dbReference type="EMBL" id="CAKJTJ010000002">
    <property type="protein sequence ID" value="CAG9619938.1"/>
    <property type="molecule type" value="Genomic_DNA"/>
</dbReference>
<evidence type="ECO:0000313" key="5">
    <source>
        <dbReference type="Proteomes" id="UP000789833"/>
    </source>
</evidence>
<dbReference type="SUPFAM" id="SSF55729">
    <property type="entry name" value="Acyl-CoA N-acyltransferases (Nat)"/>
    <property type="match status" value="1"/>
</dbReference>
<evidence type="ECO:0000256" key="2">
    <source>
        <dbReference type="ARBA" id="ARBA00023315"/>
    </source>
</evidence>
<keyword evidence="1" id="KW-0808">Transferase</keyword>
<sequence length="296" mass="33877">MYHIKRLSDCTLNETVEAWNKGFEGYFFDVRMDVDRFTSRLGNDNISASLSFVAFDGNTPIGLLLSGVKLLDKEKFAWNGGTGVASSYRRKGVGKLLVDQALEVYMQEGVHVATLEAIATNEKAIKLYESKGYEIIDNVIHLTADKSFEQSESNRYYPLYGAAVDAQYLPLYQWETPWQSQWWCMKDGQSIQLLTQEGETVAYALFKRHHSEDGTLKSVTVTHCFIKEEVDHHDKVLECLLSHLFPASTTDYQCTMAFFKTSNQKMYQFLLNKGFTHKVEQVWMKKIIKSPVIGTR</sequence>
<protein>
    <recommendedName>
        <fullName evidence="3">N-acetyltransferase domain-containing protein</fullName>
    </recommendedName>
</protein>
<dbReference type="PANTHER" id="PTHR43420">
    <property type="entry name" value="ACETYLTRANSFERASE"/>
    <property type="match status" value="1"/>
</dbReference>
<dbReference type="Proteomes" id="UP000789833">
    <property type="component" value="Unassembled WGS sequence"/>
</dbReference>
<evidence type="ECO:0000259" key="3">
    <source>
        <dbReference type="PROSITE" id="PS51186"/>
    </source>
</evidence>
<reference evidence="4 5" key="1">
    <citation type="submission" date="2021-10" db="EMBL/GenBank/DDBJ databases">
        <authorList>
            <person name="Criscuolo A."/>
        </authorList>
    </citation>
    <scope>NUCLEOTIDE SEQUENCE [LARGE SCALE GENOMIC DNA]</scope>
    <source>
        <strain evidence="5">CIP 111883</strain>
    </source>
</reference>
<dbReference type="InterPro" id="IPR000182">
    <property type="entry name" value="GNAT_dom"/>
</dbReference>
<evidence type="ECO:0000256" key="1">
    <source>
        <dbReference type="ARBA" id="ARBA00022679"/>
    </source>
</evidence>
<evidence type="ECO:0000313" key="4">
    <source>
        <dbReference type="EMBL" id="CAG9619938.1"/>
    </source>
</evidence>
<proteinExistence type="predicted"/>